<dbReference type="PANTHER" id="PTHR43472">
    <property type="entry name" value="PHOSPHORIBOSYLAMINE--GLYCINE LIGASE"/>
    <property type="match status" value="1"/>
</dbReference>
<organism evidence="2 3">
    <name type="scientific">Streptosporangium algeriense</name>
    <dbReference type="NCBI Taxonomy" id="1682748"/>
    <lineage>
        <taxon>Bacteria</taxon>
        <taxon>Bacillati</taxon>
        <taxon>Actinomycetota</taxon>
        <taxon>Actinomycetes</taxon>
        <taxon>Streptosporangiales</taxon>
        <taxon>Streptosporangiaceae</taxon>
        <taxon>Streptosporangium</taxon>
    </lineage>
</organism>
<keyword evidence="3" id="KW-1185">Reference proteome</keyword>
<gene>
    <name evidence="2" type="ORF">ACFQ08_27140</name>
</gene>
<dbReference type="EMBL" id="JBHTHX010001240">
    <property type="protein sequence ID" value="MFD0888231.1"/>
    <property type="molecule type" value="Genomic_DNA"/>
</dbReference>
<sequence length="58" mass="5936">MRILVIGSGGREHALCRSLAADPQVTEVHCAPGNPGIAQVATLHPVAPTDPEAVARLA</sequence>
<comment type="caution">
    <text evidence="2">The sequence shown here is derived from an EMBL/GenBank/DDBJ whole genome shotgun (WGS) entry which is preliminary data.</text>
</comment>
<keyword evidence="2" id="KW-0436">Ligase</keyword>
<dbReference type="InterPro" id="IPR020562">
    <property type="entry name" value="PRibGlycinamide_synth_N"/>
</dbReference>
<dbReference type="PANTHER" id="PTHR43472:SF1">
    <property type="entry name" value="PHOSPHORIBOSYLAMINE--GLYCINE LIGASE, CHLOROPLASTIC"/>
    <property type="match status" value="1"/>
</dbReference>
<dbReference type="Pfam" id="PF02844">
    <property type="entry name" value="GARS_N"/>
    <property type="match status" value="1"/>
</dbReference>
<dbReference type="SUPFAM" id="SSF52440">
    <property type="entry name" value="PreATP-grasp domain"/>
    <property type="match status" value="1"/>
</dbReference>
<reference evidence="3" key="1">
    <citation type="journal article" date="2019" name="Int. J. Syst. Evol. Microbiol.">
        <title>The Global Catalogue of Microorganisms (GCM) 10K type strain sequencing project: providing services to taxonomists for standard genome sequencing and annotation.</title>
        <authorList>
            <consortium name="The Broad Institute Genomics Platform"/>
            <consortium name="The Broad Institute Genome Sequencing Center for Infectious Disease"/>
            <person name="Wu L."/>
            <person name="Ma J."/>
        </authorList>
    </citation>
    <scope>NUCLEOTIDE SEQUENCE [LARGE SCALE GENOMIC DNA]</scope>
    <source>
        <strain evidence="3">CCUG 62974</strain>
    </source>
</reference>
<dbReference type="InterPro" id="IPR016185">
    <property type="entry name" value="PreATP-grasp_dom_sf"/>
</dbReference>
<feature type="domain" description="Phosphoribosylglycinamide synthetase N-terminal" evidence="1">
    <location>
        <begin position="1"/>
        <end position="58"/>
    </location>
</feature>
<protein>
    <submittedName>
        <fullName evidence="2">Phosphoribosylamine--glycine ligase</fullName>
    </submittedName>
</protein>
<proteinExistence type="predicted"/>
<name>A0ABW3DZF8_9ACTN</name>
<accession>A0ABW3DZF8</accession>
<dbReference type="Gene3D" id="3.40.50.20">
    <property type="match status" value="1"/>
</dbReference>
<dbReference type="Proteomes" id="UP001597024">
    <property type="component" value="Unassembled WGS sequence"/>
</dbReference>
<feature type="non-terminal residue" evidence="2">
    <location>
        <position position="58"/>
    </location>
</feature>
<evidence type="ECO:0000259" key="1">
    <source>
        <dbReference type="Pfam" id="PF02844"/>
    </source>
</evidence>
<evidence type="ECO:0000313" key="3">
    <source>
        <dbReference type="Proteomes" id="UP001597024"/>
    </source>
</evidence>
<dbReference type="InterPro" id="IPR000115">
    <property type="entry name" value="PRibGlycinamide_synth"/>
</dbReference>
<evidence type="ECO:0000313" key="2">
    <source>
        <dbReference type="EMBL" id="MFD0888231.1"/>
    </source>
</evidence>
<dbReference type="GO" id="GO:0016874">
    <property type="term" value="F:ligase activity"/>
    <property type="evidence" value="ECO:0007669"/>
    <property type="project" value="UniProtKB-KW"/>
</dbReference>